<feature type="transmembrane region" description="Helical" evidence="1">
    <location>
        <begin position="31"/>
        <end position="49"/>
    </location>
</feature>
<keyword evidence="1" id="KW-0472">Membrane</keyword>
<dbReference type="AlphaFoldDB" id="A0A1G9SQW9"/>
<keyword evidence="1" id="KW-0812">Transmembrane</keyword>
<sequence length="221" mass="24285">MALLTRLTAILLLILDCLGIDSKIRPRRNRAFLYLVGVCLCLGLLGAVAPQVNASPSSTSLEEYEAKAAFLFNFAKFVYWPETEISAAPTNAPFCIGVIGENPFGPHIQRLEGSTIEGRPVRISFPDTTAAIRECQVLFIAESESARLEDVLARLELFPTLTIGDMEDFAARGGMIEMFLHDNRIRFRINLDAAHAAGLVISSRLLQLAANAEELMRGQHP</sequence>
<keyword evidence="1" id="KW-1133">Transmembrane helix</keyword>
<evidence type="ECO:0000313" key="3">
    <source>
        <dbReference type="Proteomes" id="UP000182146"/>
    </source>
</evidence>
<proteinExistence type="predicted"/>
<dbReference type="InterPro" id="IPR025293">
    <property type="entry name" value="YfiR/HmsC-like"/>
</dbReference>
<dbReference type="Proteomes" id="UP000182146">
    <property type="component" value="Unassembled WGS sequence"/>
</dbReference>
<dbReference type="RefSeq" id="WP_052445961.1">
    <property type="nucleotide sequence ID" value="NZ_FNGU01000005.1"/>
</dbReference>
<evidence type="ECO:0000313" key="2">
    <source>
        <dbReference type="EMBL" id="SDM37822.1"/>
    </source>
</evidence>
<evidence type="ECO:0000256" key="1">
    <source>
        <dbReference type="SAM" id="Phobius"/>
    </source>
</evidence>
<name>A0A1G9SQW9_9BACT</name>
<protein>
    <recommendedName>
        <fullName evidence="4">Transmembrane protein</fullName>
    </recommendedName>
</protein>
<dbReference type="EMBL" id="FNGU01000005">
    <property type="protein sequence ID" value="SDM37822.1"/>
    <property type="molecule type" value="Genomic_DNA"/>
</dbReference>
<gene>
    <name evidence="2" type="ORF">SAMN05660860_02445</name>
</gene>
<dbReference type="Pfam" id="PF13689">
    <property type="entry name" value="DUF4154"/>
    <property type="match status" value="1"/>
</dbReference>
<organism evidence="2 3">
    <name type="scientific">Geoalkalibacter ferrihydriticus</name>
    <dbReference type="NCBI Taxonomy" id="392333"/>
    <lineage>
        <taxon>Bacteria</taxon>
        <taxon>Pseudomonadati</taxon>
        <taxon>Thermodesulfobacteriota</taxon>
        <taxon>Desulfuromonadia</taxon>
        <taxon>Desulfuromonadales</taxon>
        <taxon>Geoalkalibacteraceae</taxon>
        <taxon>Geoalkalibacter</taxon>
    </lineage>
</organism>
<evidence type="ECO:0008006" key="4">
    <source>
        <dbReference type="Google" id="ProtNLM"/>
    </source>
</evidence>
<accession>A0A1G9SQW9</accession>
<dbReference type="STRING" id="392333.SAMN05660860_02445"/>
<reference evidence="2 3" key="1">
    <citation type="submission" date="2016-10" db="EMBL/GenBank/DDBJ databases">
        <authorList>
            <person name="de Groot N.N."/>
        </authorList>
    </citation>
    <scope>NUCLEOTIDE SEQUENCE [LARGE SCALE GENOMIC DNA]</scope>
    <source>
        <strain evidence="2 3">DSM 17813</strain>
    </source>
</reference>
<dbReference type="OrthoDB" id="9803365at2"/>